<dbReference type="InterPro" id="IPR036388">
    <property type="entry name" value="WH-like_DNA-bd_sf"/>
</dbReference>
<evidence type="ECO:0000313" key="4">
    <source>
        <dbReference type="Proteomes" id="UP000623010"/>
    </source>
</evidence>
<evidence type="ECO:0000313" key="3">
    <source>
        <dbReference type="EMBL" id="GGZ83996.1"/>
    </source>
</evidence>
<dbReference type="Pfam" id="PF03861">
    <property type="entry name" value="ANTAR"/>
    <property type="match status" value="1"/>
</dbReference>
<comment type="caution">
    <text evidence="3">The sequence shown here is derived from an EMBL/GenBank/DDBJ whole genome shotgun (WGS) entry which is preliminary data.</text>
</comment>
<organism evidence="3 4">
    <name type="scientific">Streptomyces echinoruber</name>
    <dbReference type="NCBI Taxonomy" id="68898"/>
    <lineage>
        <taxon>Bacteria</taxon>
        <taxon>Bacillati</taxon>
        <taxon>Actinomycetota</taxon>
        <taxon>Actinomycetes</taxon>
        <taxon>Kitasatosporales</taxon>
        <taxon>Streptomycetaceae</taxon>
        <taxon>Streptomyces</taxon>
    </lineage>
</organism>
<dbReference type="RefSeq" id="WP_190057234.1">
    <property type="nucleotide sequence ID" value="NZ_BMWH01000006.1"/>
</dbReference>
<name>A0A918R3Q6_9ACTN</name>
<sequence>MAFFFISRRHPLRLLSTTDLVAEYERLVLENEQLRQAVTSHAVIDQAMGAVVVLGRVAPEEAWRVLRDVSQRTNTKLRTVAEHVLVFARGGTMPEPLKAELVRAMERYRMCSSAPTGPAGEPVGESTTEERVSGRSATEPPGC</sequence>
<dbReference type="GO" id="GO:0003723">
    <property type="term" value="F:RNA binding"/>
    <property type="evidence" value="ECO:0007669"/>
    <property type="project" value="InterPro"/>
</dbReference>
<dbReference type="InterPro" id="IPR011006">
    <property type="entry name" value="CheY-like_superfamily"/>
</dbReference>
<feature type="domain" description="ANTAR" evidence="2">
    <location>
        <begin position="24"/>
        <end position="85"/>
    </location>
</feature>
<keyword evidence="4" id="KW-1185">Reference proteome</keyword>
<dbReference type="SUPFAM" id="SSF52172">
    <property type="entry name" value="CheY-like"/>
    <property type="match status" value="1"/>
</dbReference>
<dbReference type="SMART" id="SM01012">
    <property type="entry name" value="ANTAR"/>
    <property type="match status" value="1"/>
</dbReference>
<evidence type="ECO:0000259" key="2">
    <source>
        <dbReference type="PROSITE" id="PS50921"/>
    </source>
</evidence>
<protein>
    <recommendedName>
        <fullName evidence="2">ANTAR domain-containing protein</fullName>
    </recommendedName>
</protein>
<dbReference type="PROSITE" id="PS50921">
    <property type="entry name" value="ANTAR"/>
    <property type="match status" value="1"/>
</dbReference>
<gene>
    <name evidence="3" type="ORF">GCM10010389_22600</name>
</gene>
<reference evidence="3" key="2">
    <citation type="submission" date="2020-09" db="EMBL/GenBank/DDBJ databases">
        <authorList>
            <person name="Sun Q."/>
            <person name="Ohkuma M."/>
        </authorList>
    </citation>
    <scope>NUCLEOTIDE SEQUENCE</scope>
    <source>
        <strain evidence="3">JCM 5016</strain>
    </source>
</reference>
<feature type="region of interest" description="Disordered" evidence="1">
    <location>
        <begin position="113"/>
        <end position="143"/>
    </location>
</feature>
<dbReference type="Gene3D" id="1.10.10.10">
    <property type="entry name" value="Winged helix-like DNA-binding domain superfamily/Winged helix DNA-binding domain"/>
    <property type="match status" value="1"/>
</dbReference>
<proteinExistence type="predicted"/>
<reference evidence="3" key="1">
    <citation type="journal article" date="2014" name="Int. J. Syst. Evol. Microbiol.">
        <title>Complete genome sequence of Corynebacterium casei LMG S-19264T (=DSM 44701T), isolated from a smear-ripened cheese.</title>
        <authorList>
            <consortium name="US DOE Joint Genome Institute (JGI-PGF)"/>
            <person name="Walter F."/>
            <person name="Albersmeier A."/>
            <person name="Kalinowski J."/>
            <person name="Ruckert C."/>
        </authorList>
    </citation>
    <scope>NUCLEOTIDE SEQUENCE</scope>
    <source>
        <strain evidence="3">JCM 5016</strain>
    </source>
</reference>
<dbReference type="AlphaFoldDB" id="A0A918R3Q6"/>
<dbReference type="Proteomes" id="UP000623010">
    <property type="component" value="Unassembled WGS sequence"/>
</dbReference>
<accession>A0A918R3Q6</accession>
<evidence type="ECO:0000256" key="1">
    <source>
        <dbReference type="SAM" id="MobiDB-lite"/>
    </source>
</evidence>
<dbReference type="InterPro" id="IPR005561">
    <property type="entry name" value="ANTAR"/>
</dbReference>
<dbReference type="EMBL" id="BMWH01000006">
    <property type="protein sequence ID" value="GGZ83996.1"/>
    <property type="molecule type" value="Genomic_DNA"/>
</dbReference>